<feature type="region of interest" description="Disordered" evidence="1">
    <location>
        <begin position="1"/>
        <end position="32"/>
    </location>
</feature>
<protein>
    <submittedName>
        <fullName evidence="2">Uncharacterized protein</fullName>
    </submittedName>
</protein>
<organism evidence="2 3">
    <name type="scientific">Actinoplanes xinjiangensis</name>
    <dbReference type="NCBI Taxonomy" id="512350"/>
    <lineage>
        <taxon>Bacteria</taxon>
        <taxon>Bacillati</taxon>
        <taxon>Actinomycetota</taxon>
        <taxon>Actinomycetes</taxon>
        <taxon>Micromonosporales</taxon>
        <taxon>Micromonosporaceae</taxon>
        <taxon>Actinoplanes</taxon>
    </lineage>
</organism>
<dbReference type="Proteomes" id="UP000245697">
    <property type="component" value="Unassembled WGS sequence"/>
</dbReference>
<sequence length="86" mass="9288">MRSGSPDEAVSILLDGQERGGGGPSPGESMAGPVELFHAQGMVMIQIGGTLAEAMARIRAYAYTEDRRLIDVDRDAIERNVRLDQD</sequence>
<name>A0A316EJE9_9ACTN</name>
<evidence type="ECO:0000256" key="1">
    <source>
        <dbReference type="SAM" id="MobiDB-lite"/>
    </source>
</evidence>
<gene>
    <name evidence="2" type="ORF">BC793_13610</name>
</gene>
<proteinExistence type="predicted"/>
<evidence type="ECO:0000313" key="3">
    <source>
        <dbReference type="Proteomes" id="UP000245697"/>
    </source>
</evidence>
<dbReference type="AlphaFoldDB" id="A0A316EJE9"/>
<dbReference type="EMBL" id="QGGR01000036">
    <property type="protein sequence ID" value="PWK30788.1"/>
    <property type="molecule type" value="Genomic_DNA"/>
</dbReference>
<evidence type="ECO:0000313" key="2">
    <source>
        <dbReference type="EMBL" id="PWK30788.1"/>
    </source>
</evidence>
<reference evidence="2 3" key="1">
    <citation type="submission" date="2018-05" db="EMBL/GenBank/DDBJ databases">
        <title>Genomic Encyclopedia of Archaeal and Bacterial Type Strains, Phase II (KMG-II): from individual species to whole genera.</title>
        <authorList>
            <person name="Goeker M."/>
        </authorList>
    </citation>
    <scope>NUCLEOTIDE SEQUENCE [LARGE SCALE GENOMIC DNA]</scope>
    <source>
        <strain evidence="2 3">DSM 45184</strain>
    </source>
</reference>
<keyword evidence="3" id="KW-1185">Reference proteome</keyword>
<comment type="caution">
    <text evidence="2">The sequence shown here is derived from an EMBL/GenBank/DDBJ whole genome shotgun (WGS) entry which is preliminary data.</text>
</comment>
<accession>A0A316EJE9</accession>
<dbReference type="RefSeq" id="WP_109602389.1">
    <property type="nucleotide sequence ID" value="NZ_BONA01000092.1"/>
</dbReference>
<dbReference type="OrthoDB" id="7466251at2"/>